<dbReference type="Proteomes" id="UP000325289">
    <property type="component" value="Unassembled WGS sequence"/>
</dbReference>
<keyword evidence="1" id="KW-0732">Signal</keyword>
<dbReference type="InterPro" id="IPR011055">
    <property type="entry name" value="Dup_hybrid_motif"/>
</dbReference>
<dbReference type="SUPFAM" id="SSF51261">
    <property type="entry name" value="Duplicated hybrid motif"/>
    <property type="match status" value="1"/>
</dbReference>
<keyword evidence="3" id="KW-1185">Reference proteome</keyword>
<organism evidence="2 3">
    <name type="scientific">Roseivivax sediminis</name>
    <dbReference type="NCBI Taxonomy" id="936889"/>
    <lineage>
        <taxon>Bacteria</taxon>
        <taxon>Pseudomonadati</taxon>
        <taxon>Pseudomonadota</taxon>
        <taxon>Alphaproteobacteria</taxon>
        <taxon>Rhodobacterales</taxon>
        <taxon>Roseobacteraceae</taxon>
        <taxon>Roseivivax</taxon>
    </lineage>
</organism>
<dbReference type="AlphaFoldDB" id="A0A1I1UJ99"/>
<protein>
    <submittedName>
        <fullName evidence="2">Septal ring factor EnvC, activator of murein hydrolases AmiA and AmiB</fullName>
    </submittedName>
</protein>
<gene>
    <name evidence="2" type="ORF">SAMN04515678_102377</name>
</gene>
<keyword evidence="2" id="KW-0378">Hydrolase</keyword>
<name>A0A1I1UJ99_9RHOB</name>
<proteinExistence type="predicted"/>
<evidence type="ECO:0000313" key="2">
    <source>
        <dbReference type="EMBL" id="SFD70849.1"/>
    </source>
</evidence>
<feature type="signal peptide" evidence="1">
    <location>
        <begin position="1"/>
        <end position="17"/>
    </location>
</feature>
<dbReference type="RefSeq" id="WP_149754755.1">
    <property type="nucleotide sequence ID" value="NZ_FOMS01000002.1"/>
</dbReference>
<dbReference type="Gene3D" id="2.70.70.10">
    <property type="entry name" value="Glucose Permease (Domain IIA)"/>
    <property type="match status" value="1"/>
</dbReference>
<reference evidence="2 3" key="1">
    <citation type="submission" date="2016-10" db="EMBL/GenBank/DDBJ databases">
        <authorList>
            <person name="Varghese N."/>
            <person name="Submissions S."/>
        </authorList>
    </citation>
    <scope>NUCLEOTIDE SEQUENCE [LARGE SCALE GENOMIC DNA]</scope>
    <source>
        <strain evidence="3">YIM D21,KCTC 23444,ACCC 10710</strain>
    </source>
</reference>
<sequence>MIRAALILLFLAVPAAAQDAGASARAAGERLEAAQRRLDAAEGGQDRVEALTETIRAFEAGLAAMRTGLREASIREAALSRRLDARQTEVAQLLGVLQALSTAEAPQQLLHPEGPLGAARSGMLVAAVTPGLAAEAAELRRDLEEVATVRALQQEAEETLQDGLTGVQEARARLSRAIADRTDLPKRFTADPVRTAILIAATETLDAFASGLAEIAAGEEVASDGDIADRKGALPLPVQGQVLRQAGEADAAGVERPGIVVATRPQALVTAPTAGTLRYRGPLLDYGQVSILEPQPDLLFVFAGLGTVYGEIGEVLPEGAPVGLMGGAPASPSGEGALSPASETLYMEVREGQGPVDPLTWFATDKG</sequence>
<accession>A0A1I1UJ99</accession>
<dbReference type="GO" id="GO:0016787">
    <property type="term" value="F:hydrolase activity"/>
    <property type="evidence" value="ECO:0007669"/>
    <property type="project" value="UniProtKB-KW"/>
</dbReference>
<evidence type="ECO:0000256" key="1">
    <source>
        <dbReference type="SAM" id="SignalP"/>
    </source>
</evidence>
<feature type="chain" id="PRO_5009301887" evidence="1">
    <location>
        <begin position="18"/>
        <end position="367"/>
    </location>
</feature>
<dbReference type="EMBL" id="FOMS01000002">
    <property type="protein sequence ID" value="SFD70849.1"/>
    <property type="molecule type" value="Genomic_DNA"/>
</dbReference>
<evidence type="ECO:0000313" key="3">
    <source>
        <dbReference type="Proteomes" id="UP000325289"/>
    </source>
</evidence>
<dbReference type="OrthoDB" id="9809144at2"/>